<evidence type="ECO:0000313" key="3">
    <source>
        <dbReference type="Proteomes" id="UP000824013"/>
    </source>
</evidence>
<dbReference type="EMBL" id="DXCM01000054">
    <property type="protein sequence ID" value="HIY92760.1"/>
    <property type="molecule type" value="Genomic_DNA"/>
</dbReference>
<feature type="transmembrane region" description="Helical" evidence="1">
    <location>
        <begin position="225"/>
        <end position="245"/>
    </location>
</feature>
<protein>
    <recommendedName>
        <fullName evidence="4">Membrane protein 6-pyruvoyl-tetrahydropterin synthase-related domain-containing protein</fullName>
    </recommendedName>
</protein>
<reference evidence="2" key="2">
    <citation type="submission" date="2021-04" db="EMBL/GenBank/DDBJ databases">
        <authorList>
            <person name="Gilroy R."/>
        </authorList>
    </citation>
    <scope>NUCLEOTIDE SEQUENCE</scope>
    <source>
        <strain evidence="2">3204</strain>
    </source>
</reference>
<accession>A0A9D2CNA3</accession>
<evidence type="ECO:0000256" key="1">
    <source>
        <dbReference type="SAM" id="Phobius"/>
    </source>
</evidence>
<feature type="transmembrane region" description="Helical" evidence="1">
    <location>
        <begin position="125"/>
        <end position="144"/>
    </location>
</feature>
<feature type="transmembrane region" description="Helical" evidence="1">
    <location>
        <begin position="525"/>
        <end position="542"/>
    </location>
</feature>
<evidence type="ECO:0000313" key="2">
    <source>
        <dbReference type="EMBL" id="HIY92760.1"/>
    </source>
</evidence>
<sequence length="543" mass="62526">MKIKISKYRSIYIIIFYAVLALLMYLTIRAKFVWYGDDTYYHFIRIMGLSDNFKQGMLQSGVTTNFFGKIGYGVNIFYPWITLIPFTFFEMLTNSWIQAYYLGLMFYFFISFLISHYAMKQFSGNTFQAIIFAVIYGFSTYRLIDFFSRAALAEYISTVFLPLCFLGFYNLFFGDGKNWKPLAIGMSMIILSHILTTFMCVLLFIVILIIFYAKVKLDKSRVINFFKAVGMTILATLIFTVPFIAEETFQKYGMPSPQKLQGKSLLSLVKASFMNVSGRQYEGFIYNIGLVLILALIVGAVLFRKFDASIKGIFILAVLTFFMSSSFFPWKLLEMTPVKVIQFPFRNLMFATLFAAVVASKCLVILVQNSRINVIVAIVAMTFLSAGLWYHSFNRALVGSYISQKNLLITEEMADKGRIPENYLDQYVPKKSQDDLTKIEQHEGYINDKTFNQIPGIQNGKNYFEIKNVKKGDVLDLPYIRYRFTRILLNDEVGQLLPSKRGTVKFVAPKNFDKLRIQISYDVPAFQLLFILSALAWLILIVI</sequence>
<feature type="transmembrane region" description="Helical" evidence="1">
    <location>
        <begin position="12"/>
        <end position="28"/>
    </location>
</feature>
<feature type="transmembrane region" description="Helical" evidence="1">
    <location>
        <begin position="310"/>
        <end position="328"/>
    </location>
</feature>
<feature type="transmembrane region" description="Helical" evidence="1">
    <location>
        <begin position="151"/>
        <end position="172"/>
    </location>
</feature>
<reference evidence="2" key="1">
    <citation type="journal article" date="2021" name="PeerJ">
        <title>Extensive microbial diversity within the chicken gut microbiome revealed by metagenomics and culture.</title>
        <authorList>
            <person name="Gilroy R."/>
            <person name="Ravi A."/>
            <person name="Getino M."/>
            <person name="Pursley I."/>
            <person name="Horton D.L."/>
            <person name="Alikhan N.F."/>
            <person name="Baker D."/>
            <person name="Gharbi K."/>
            <person name="Hall N."/>
            <person name="Watson M."/>
            <person name="Adriaenssens E.M."/>
            <person name="Foster-Nyarko E."/>
            <person name="Jarju S."/>
            <person name="Secka A."/>
            <person name="Antonio M."/>
            <person name="Oren A."/>
            <person name="Chaudhuri R.R."/>
            <person name="La Ragione R."/>
            <person name="Hildebrand F."/>
            <person name="Pallen M.J."/>
        </authorList>
    </citation>
    <scope>NUCLEOTIDE SEQUENCE</scope>
    <source>
        <strain evidence="2">3204</strain>
    </source>
</reference>
<organism evidence="2 3">
    <name type="scientific">Candidatus Companilactobacillus pullicola</name>
    <dbReference type="NCBI Taxonomy" id="2838523"/>
    <lineage>
        <taxon>Bacteria</taxon>
        <taxon>Bacillati</taxon>
        <taxon>Bacillota</taxon>
        <taxon>Bacilli</taxon>
        <taxon>Lactobacillales</taxon>
        <taxon>Lactobacillaceae</taxon>
        <taxon>Companilactobacillus</taxon>
    </lineage>
</organism>
<feature type="transmembrane region" description="Helical" evidence="1">
    <location>
        <begin position="374"/>
        <end position="391"/>
    </location>
</feature>
<evidence type="ECO:0008006" key="4">
    <source>
        <dbReference type="Google" id="ProtNLM"/>
    </source>
</evidence>
<keyword evidence="1" id="KW-0472">Membrane</keyword>
<feature type="transmembrane region" description="Helical" evidence="1">
    <location>
        <begin position="99"/>
        <end position="119"/>
    </location>
</feature>
<feature type="transmembrane region" description="Helical" evidence="1">
    <location>
        <begin position="348"/>
        <end position="367"/>
    </location>
</feature>
<keyword evidence="1" id="KW-1133">Transmembrane helix</keyword>
<comment type="caution">
    <text evidence="2">The sequence shown here is derived from an EMBL/GenBank/DDBJ whole genome shotgun (WGS) entry which is preliminary data.</text>
</comment>
<dbReference type="Proteomes" id="UP000824013">
    <property type="component" value="Unassembled WGS sequence"/>
</dbReference>
<name>A0A9D2CNA3_9LACO</name>
<feature type="transmembrane region" description="Helical" evidence="1">
    <location>
        <begin position="184"/>
        <end position="213"/>
    </location>
</feature>
<gene>
    <name evidence="2" type="ORF">H9820_07455</name>
</gene>
<feature type="transmembrane region" description="Helical" evidence="1">
    <location>
        <begin position="284"/>
        <end position="303"/>
    </location>
</feature>
<proteinExistence type="predicted"/>
<keyword evidence="1" id="KW-0812">Transmembrane</keyword>
<dbReference type="AlphaFoldDB" id="A0A9D2CNA3"/>
<feature type="transmembrane region" description="Helical" evidence="1">
    <location>
        <begin position="70"/>
        <end position="92"/>
    </location>
</feature>